<dbReference type="InterPro" id="IPR025420">
    <property type="entry name" value="DUF4143"/>
</dbReference>
<evidence type="ECO:0000313" key="2">
    <source>
        <dbReference type="EMBL" id="VWL99403.1"/>
    </source>
</evidence>
<reference evidence="2 3" key="1">
    <citation type="submission" date="2019-10" db="EMBL/GenBank/DDBJ databases">
        <authorList>
            <person name="Wolf R A."/>
        </authorList>
    </citation>
    <scope>NUCLEOTIDE SEQUENCE [LARGE SCALE GENOMIC DNA]</scope>
    <source>
        <strain evidence="2">Collinsella_aerofaciens_AK_138A</strain>
    </source>
</reference>
<dbReference type="EMBL" id="CABWIH010000043">
    <property type="protein sequence ID" value="VWL99403.1"/>
    <property type="molecule type" value="Genomic_DNA"/>
</dbReference>
<accession>A0A5K1J7H0</accession>
<feature type="domain" description="DUF4143" evidence="1">
    <location>
        <begin position="3"/>
        <end position="61"/>
    </location>
</feature>
<dbReference type="AlphaFoldDB" id="A0A5K1J7H0"/>
<gene>
    <name evidence="2" type="ORF">LMKDKBCB_02096</name>
</gene>
<dbReference type="Pfam" id="PF13635">
    <property type="entry name" value="DUF4143"/>
    <property type="match status" value="1"/>
</dbReference>
<proteinExistence type="predicted"/>
<dbReference type="Proteomes" id="UP000330807">
    <property type="component" value="Unassembled WGS sequence"/>
</dbReference>
<organism evidence="2 3">
    <name type="scientific">Collinsella aerofaciens</name>
    <dbReference type="NCBI Taxonomy" id="74426"/>
    <lineage>
        <taxon>Bacteria</taxon>
        <taxon>Bacillati</taxon>
        <taxon>Actinomycetota</taxon>
        <taxon>Coriobacteriia</taxon>
        <taxon>Coriobacteriales</taxon>
        <taxon>Coriobacteriaceae</taxon>
        <taxon>Collinsella</taxon>
    </lineage>
</organism>
<evidence type="ECO:0000313" key="3">
    <source>
        <dbReference type="Proteomes" id="UP000330807"/>
    </source>
</evidence>
<protein>
    <recommendedName>
        <fullName evidence="1">DUF4143 domain-containing protein</fullName>
    </recommendedName>
</protein>
<dbReference type="PANTHER" id="PTHR43566">
    <property type="entry name" value="CONSERVED PROTEIN"/>
    <property type="match status" value="1"/>
</dbReference>
<name>A0A5K1J7H0_9ACTN</name>
<sequence>MTSPQYGALFEAAIIDEALKTFYAEGRPPQLSFWRDGNKNEIDLLVQRGLRAVEAVEIKSSATYKPKYFDALAGISERDLGLGPSARAVVYGGNENAETQRGGLVSFRKAWRLFSSGALEHC</sequence>
<dbReference type="PANTHER" id="PTHR43566:SF2">
    <property type="entry name" value="DUF4143 DOMAIN-CONTAINING PROTEIN"/>
    <property type="match status" value="1"/>
</dbReference>
<evidence type="ECO:0000259" key="1">
    <source>
        <dbReference type="Pfam" id="PF13635"/>
    </source>
</evidence>